<sequence>MKKRDQQHLQKQSTTIEDVGLDSNLDVLSKWCISSRLSRFSKCEPSSFGPQLFRFPYSRTVHVSRPSRSSTPAVEPQSSNLSSSNLDTEVRSVSPSNLFFSFSPLSKKSHRLVSFFHGEGGQSSASFFEDNSVSLGKLMGFRQRERGSIRYFQNTIRAEQRNWRPPAVAVTGDGRLSGEDY</sequence>
<evidence type="ECO:0000256" key="1">
    <source>
        <dbReference type="SAM" id="MobiDB-lite"/>
    </source>
</evidence>
<dbReference type="Proteomes" id="UP001396334">
    <property type="component" value="Unassembled WGS sequence"/>
</dbReference>
<keyword evidence="3" id="KW-1185">Reference proteome</keyword>
<proteinExistence type="predicted"/>
<protein>
    <submittedName>
        <fullName evidence="2">Uncharacterized protein</fullName>
    </submittedName>
</protein>
<name>A0ABR2P853_9ROSI</name>
<feature type="compositionally biased region" description="Polar residues" evidence="1">
    <location>
        <begin position="66"/>
        <end position="87"/>
    </location>
</feature>
<dbReference type="PANTHER" id="PTHR33544:SF14">
    <property type="entry name" value="PROTEIN, PUTATIVE-RELATED"/>
    <property type="match status" value="1"/>
</dbReference>
<feature type="region of interest" description="Disordered" evidence="1">
    <location>
        <begin position="64"/>
        <end position="87"/>
    </location>
</feature>
<evidence type="ECO:0000313" key="3">
    <source>
        <dbReference type="Proteomes" id="UP001396334"/>
    </source>
</evidence>
<accession>A0ABR2P853</accession>
<organism evidence="2 3">
    <name type="scientific">Hibiscus sabdariffa</name>
    <name type="common">roselle</name>
    <dbReference type="NCBI Taxonomy" id="183260"/>
    <lineage>
        <taxon>Eukaryota</taxon>
        <taxon>Viridiplantae</taxon>
        <taxon>Streptophyta</taxon>
        <taxon>Embryophyta</taxon>
        <taxon>Tracheophyta</taxon>
        <taxon>Spermatophyta</taxon>
        <taxon>Magnoliopsida</taxon>
        <taxon>eudicotyledons</taxon>
        <taxon>Gunneridae</taxon>
        <taxon>Pentapetalae</taxon>
        <taxon>rosids</taxon>
        <taxon>malvids</taxon>
        <taxon>Malvales</taxon>
        <taxon>Malvaceae</taxon>
        <taxon>Malvoideae</taxon>
        <taxon>Hibiscus</taxon>
    </lineage>
</organism>
<dbReference type="InterPro" id="IPR040344">
    <property type="entry name" value="At3g17950-like"/>
</dbReference>
<comment type="caution">
    <text evidence="2">The sequence shown here is derived from an EMBL/GenBank/DDBJ whole genome shotgun (WGS) entry which is preliminary data.</text>
</comment>
<evidence type="ECO:0000313" key="2">
    <source>
        <dbReference type="EMBL" id="KAK8984498.1"/>
    </source>
</evidence>
<dbReference type="PANTHER" id="PTHR33544">
    <property type="entry name" value="DUF4005 DOMAIN-CONTAINING PROTEIN-RELATED"/>
    <property type="match status" value="1"/>
</dbReference>
<reference evidence="2 3" key="1">
    <citation type="journal article" date="2024" name="G3 (Bethesda)">
        <title>Genome assembly of Hibiscus sabdariffa L. provides insights into metabolisms of medicinal natural products.</title>
        <authorList>
            <person name="Kim T."/>
        </authorList>
    </citation>
    <scope>NUCLEOTIDE SEQUENCE [LARGE SCALE GENOMIC DNA]</scope>
    <source>
        <strain evidence="2">TK-2024</strain>
        <tissue evidence="2">Old leaves</tissue>
    </source>
</reference>
<dbReference type="EMBL" id="JBBPBN010000077">
    <property type="protein sequence ID" value="KAK8984498.1"/>
    <property type="molecule type" value="Genomic_DNA"/>
</dbReference>
<gene>
    <name evidence="2" type="ORF">V6N11_047719</name>
</gene>